<evidence type="ECO:0000313" key="12">
    <source>
        <dbReference type="Proteomes" id="UP000253857"/>
    </source>
</evidence>
<dbReference type="InterPro" id="IPR010982">
    <property type="entry name" value="Lambda_DNA-bd_dom_sf"/>
</dbReference>
<gene>
    <name evidence="9" type="ORF">C1853_03745</name>
    <name evidence="8" type="ORF">C1871_11425</name>
    <name evidence="7" type="ORF">C1872_02910</name>
    <name evidence="6" type="ORF">C1875_10135</name>
    <name evidence="10" type="ORF">FIC87_00825</name>
    <name evidence="5" type="ORF">GO726_10560</name>
</gene>
<evidence type="ECO:0000313" key="9">
    <source>
        <dbReference type="EMBL" id="RDC40521.1"/>
    </source>
</evidence>
<dbReference type="AlphaFoldDB" id="A0A369MFA7"/>
<dbReference type="SUPFAM" id="SSF47413">
    <property type="entry name" value="lambda repressor-like DNA-binding domains"/>
    <property type="match status" value="1"/>
</dbReference>
<evidence type="ECO:0000313" key="16">
    <source>
        <dbReference type="Proteomes" id="UP000436429"/>
    </source>
</evidence>
<dbReference type="EMBL" id="WPOM01000020">
    <property type="protein sequence ID" value="MVN33600.1"/>
    <property type="molecule type" value="Genomic_DNA"/>
</dbReference>
<keyword evidence="1" id="KW-0805">Transcription regulation</keyword>
<evidence type="ECO:0000259" key="4">
    <source>
        <dbReference type="PROSITE" id="PS50943"/>
    </source>
</evidence>
<dbReference type="Proteomes" id="UP000253915">
    <property type="component" value="Unassembled WGS sequence"/>
</dbReference>
<evidence type="ECO:0000313" key="11">
    <source>
        <dbReference type="Proteomes" id="UP000253752"/>
    </source>
</evidence>
<dbReference type="CDD" id="cd00093">
    <property type="entry name" value="HTH_XRE"/>
    <property type="match status" value="1"/>
</dbReference>
<dbReference type="EMBL" id="PPTY01000023">
    <property type="protein sequence ID" value="RDB83562.1"/>
    <property type="molecule type" value="Genomic_DNA"/>
</dbReference>
<comment type="caution">
    <text evidence="6">The sequence shown here is derived from an EMBL/GenBank/DDBJ whole genome shotgun (WGS) entry which is preliminary data.</text>
</comment>
<dbReference type="GO" id="GO:0003700">
    <property type="term" value="F:DNA-binding transcription factor activity"/>
    <property type="evidence" value="ECO:0007669"/>
    <property type="project" value="TreeGrafter"/>
</dbReference>
<evidence type="ECO:0000256" key="3">
    <source>
        <dbReference type="ARBA" id="ARBA00023163"/>
    </source>
</evidence>
<reference evidence="10" key="3">
    <citation type="submission" date="2019-06" db="EMBL/GenBank/DDBJ databases">
        <authorList>
            <person name="Bisanz J.E."/>
            <person name="Turnbaugh P.J."/>
        </authorList>
    </citation>
    <scope>NUCLEOTIDE SEQUENCE</scope>
    <source>
        <strain evidence="10">SECO-MT75m2</strain>
    </source>
</reference>
<dbReference type="EMBL" id="PPTX01000003">
    <property type="protein sequence ID" value="RDB81013.1"/>
    <property type="molecule type" value="Genomic_DNA"/>
</dbReference>
<evidence type="ECO:0000313" key="5">
    <source>
        <dbReference type="EMBL" id="MVN33600.1"/>
    </source>
</evidence>
<dbReference type="GO" id="GO:0005829">
    <property type="term" value="C:cytosol"/>
    <property type="evidence" value="ECO:0007669"/>
    <property type="project" value="TreeGrafter"/>
</dbReference>
<organism evidence="6 14">
    <name type="scientific">Eggerthella lenta</name>
    <name type="common">Eubacterium lentum</name>
    <dbReference type="NCBI Taxonomy" id="84112"/>
    <lineage>
        <taxon>Bacteria</taxon>
        <taxon>Bacillati</taxon>
        <taxon>Actinomycetota</taxon>
        <taxon>Coriobacteriia</taxon>
        <taxon>Eggerthellales</taxon>
        <taxon>Eggerthellaceae</taxon>
        <taxon>Eggerthella</taxon>
    </lineage>
</organism>
<dbReference type="SMART" id="SM00530">
    <property type="entry name" value="HTH_XRE"/>
    <property type="match status" value="1"/>
</dbReference>
<reference evidence="5 16" key="4">
    <citation type="submission" date="2019-11" db="EMBL/GenBank/DDBJ databases">
        <title>Whole genome shotgun sequencing (WGS) data from Adlercreutzia equolifaciens ResAG-91, Eggerthella lenta MRI-F36, MRI-F37, MRI-F40, ResAG-49, ResAG-88, ResAG-121, ResAG-145, and Gordonibacter sp. ResAG-5, ResAG-26, ResAG-43, ResAG-50, ResAG-59.</title>
        <authorList>
            <person name="Stoll D.A."/>
            <person name="Danylec N."/>
            <person name="Franz C.M.A.P."/>
            <person name="Huch M."/>
        </authorList>
    </citation>
    <scope>NUCLEOTIDE SEQUENCE [LARGE SCALE GENOMIC DNA]</scope>
    <source>
        <strain evidence="5 16">ResAG-88</strain>
    </source>
</reference>
<sequence length="78" mass="8875">MRNILQIKVGLRIKDLRAVHDVSQERFANKIGMDRTYLASIEVGQRNVTLQNLAKIANGFDMTLSEFFEGIPRVDPNT</sequence>
<proteinExistence type="predicted"/>
<evidence type="ECO:0000313" key="8">
    <source>
        <dbReference type="EMBL" id="RDB83562.1"/>
    </source>
</evidence>
<dbReference type="EMBL" id="PPTU01000015">
    <property type="protein sequence ID" value="RDB69205.1"/>
    <property type="molecule type" value="Genomic_DNA"/>
</dbReference>
<dbReference type="Proteomes" id="UP000312594">
    <property type="component" value="Unassembled WGS sequence"/>
</dbReference>
<dbReference type="InterPro" id="IPR001387">
    <property type="entry name" value="Cro/C1-type_HTH"/>
</dbReference>
<keyword evidence="2" id="KW-0238">DNA-binding</keyword>
<reference evidence="11 12" key="2">
    <citation type="journal article" date="2018" name="Elife">
        <title>Discovery and characterization of a prevalent human gut bacterial enzyme sufficient for the inactivation of a family of plant toxins.</title>
        <authorList>
            <person name="Koppel N."/>
            <person name="Bisanz J.E."/>
            <person name="Pandelia M.E."/>
            <person name="Turnbaugh P.J."/>
            <person name="Balskus E.P."/>
        </authorList>
    </citation>
    <scope>NUCLEOTIDE SEQUENCE [LARGE SCALE GENOMIC DNA]</scope>
    <source>
        <strain evidence="9 13">16A</strain>
        <strain evidence="8 12">FAA1-1-60AUCSF</strain>
        <strain evidence="7 11">MR1 #12</strain>
        <strain evidence="6 14">W1 BHI 6</strain>
    </source>
</reference>
<evidence type="ECO:0000313" key="14">
    <source>
        <dbReference type="Proteomes" id="UP000253970"/>
    </source>
</evidence>
<evidence type="ECO:0000313" key="15">
    <source>
        <dbReference type="Proteomes" id="UP000312594"/>
    </source>
</evidence>
<dbReference type="RefSeq" id="WP_009304218.1">
    <property type="nucleotide sequence ID" value="NZ_AP025575.1"/>
</dbReference>
<accession>A0A369MFA7</accession>
<dbReference type="Pfam" id="PF01381">
    <property type="entry name" value="HTH_3"/>
    <property type="match status" value="1"/>
</dbReference>
<dbReference type="Gene3D" id="1.10.260.40">
    <property type="entry name" value="lambda repressor-like DNA-binding domains"/>
    <property type="match status" value="1"/>
</dbReference>
<dbReference type="Proteomes" id="UP000253752">
    <property type="component" value="Unassembled WGS sequence"/>
</dbReference>
<dbReference type="GeneID" id="69511331"/>
<dbReference type="OMA" id="CAIDETY"/>
<dbReference type="Proteomes" id="UP000436429">
    <property type="component" value="Unassembled WGS sequence"/>
</dbReference>
<dbReference type="PANTHER" id="PTHR46797">
    <property type="entry name" value="HTH-TYPE TRANSCRIPTIONAL REGULATOR"/>
    <property type="match status" value="1"/>
</dbReference>
<keyword evidence="3" id="KW-0804">Transcription</keyword>
<evidence type="ECO:0000313" key="13">
    <source>
        <dbReference type="Proteomes" id="UP000253915"/>
    </source>
</evidence>
<protein>
    <submittedName>
        <fullName evidence="5">Helix-turn-helix domain-containing protein</fullName>
    </submittedName>
    <submittedName>
        <fullName evidence="10">Helix-turn-helix transcriptional regulator</fullName>
    </submittedName>
    <submittedName>
        <fullName evidence="6">XRE family transcriptional regulator</fullName>
    </submittedName>
</protein>
<evidence type="ECO:0000313" key="7">
    <source>
        <dbReference type="EMBL" id="RDB81013.1"/>
    </source>
</evidence>
<dbReference type="PROSITE" id="PS50943">
    <property type="entry name" value="HTH_CROC1"/>
    <property type="match status" value="1"/>
</dbReference>
<dbReference type="Proteomes" id="UP000253970">
    <property type="component" value="Unassembled WGS sequence"/>
</dbReference>
<dbReference type="Proteomes" id="UP000253857">
    <property type="component" value="Unassembled WGS sequence"/>
</dbReference>
<dbReference type="InterPro" id="IPR050807">
    <property type="entry name" value="TransReg_Diox_bact_type"/>
</dbReference>
<dbReference type="GO" id="GO:0003677">
    <property type="term" value="F:DNA binding"/>
    <property type="evidence" value="ECO:0007669"/>
    <property type="project" value="UniProtKB-KW"/>
</dbReference>
<feature type="domain" description="HTH cro/C1-type" evidence="4">
    <location>
        <begin position="13"/>
        <end position="67"/>
    </location>
</feature>
<reference evidence="10 15" key="1">
    <citation type="journal article" date="2005" name="Appl. Environ. Microbiol.">
        <title>Intestinal bacterial communities that produce active estrogen-like compounds enterodiol and enterolactone in humans.</title>
        <authorList>
            <person name="Clavel T."/>
            <person name="Henderson G."/>
            <person name="Alpert C.A."/>
            <person name="Philippe C."/>
            <person name="Rigottier-Gois L."/>
            <person name="Dore J."/>
            <person name="Blaut M."/>
        </authorList>
    </citation>
    <scope>NUCLEOTIDE SEQUENCE [LARGE SCALE GENOMIC DNA]</scope>
    <source>
        <strain evidence="10 15">SECO-MT75m2</strain>
    </source>
</reference>
<dbReference type="EMBL" id="VEVP01000001">
    <property type="protein sequence ID" value="TNU96264.1"/>
    <property type="molecule type" value="Genomic_DNA"/>
</dbReference>
<name>A0A369MFA7_EGGLN</name>
<evidence type="ECO:0000313" key="10">
    <source>
        <dbReference type="EMBL" id="TNU96264.1"/>
    </source>
</evidence>
<dbReference type="EMBL" id="PPUQ01000003">
    <property type="protein sequence ID" value="RDC40521.1"/>
    <property type="molecule type" value="Genomic_DNA"/>
</dbReference>
<evidence type="ECO:0000256" key="2">
    <source>
        <dbReference type="ARBA" id="ARBA00023125"/>
    </source>
</evidence>
<evidence type="ECO:0000256" key="1">
    <source>
        <dbReference type="ARBA" id="ARBA00023015"/>
    </source>
</evidence>
<evidence type="ECO:0000313" key="6">
    <source>
        <dbReference type="EMBL" id="RDB69205.1"/>
    </source>
</evidence>
<dbReference type="PANTHER" id="PTHR46797:SF23">
    <property type="entry name" value="HTH-TYPE TRANSCRIPTIONAL REGULATOR SUTR"/>
    <property type="match status" value="1"/>
</dbReference>